<proteinExistence type="predicted"/>
<sequence length="350" mass="38243">MNNKITATSPADLLGYVPHTLGFQPKESIVLVTMSGVLLGATLRVDAPEPGSDICSFAETLTSYVCRDETADATLFIVYSDETAPSGQRPHAAHIDALREELDTAGMPVRDGWIVTGRRWARYACEPGCEIPDCTRWQDTALIENSIVSAEMIYRGSNPGTTEQAPAPEFSGSTSTADTIDILTGHYEVTDASDFTAEPMAAARRALETAINGGGEPDEEEALELCAAFQIPAVRDRLLADIIDRSNDDIEFQKVLLGRTETAPDWARVDTAERLLVHLLRFTPGLYRAPLLTGLGWINWYKGKGTPASLYTDKALEAAPGYRLAELLRRFYNTGILPLPALSKDTSYKR</sequence>
<evidence type="ECO:0000313" key="2">
    <source>
        <dbReference type="Proteomes" id="UP000181917"/>
    </source>
</evidence>
<gene>
    <name evidence="1" type="ORF">SAMN04489742_4700</name>
</gene>
<accession>A0A1H1HVJ0</accession>
<dbReference type="AlphaFoldDB" id="A0A1H1HVJ0"/>
<dbReference type="RefSeq" id="WP_074703498.1">
    <property type="nucleotide sequence ID" value="NZ_CP018865.1"/>
</dbReference>
<protein>
    <recommendedName>
        <fullName evidence="3">DUF4192 domain-containing protein</fullName>
    </recommendedName>
</protein>
<dbReference type="STRING" id="37928.SAMN04489742_4700"/>
<dbReference type="OrthoDB" id="4954868at2"/>
<dbReference type="EMBL" id="FNKH01000003">
    <property type="protein sequence ID" value="SDR29433.1"/>
    <property type="molecule type" value="Genomic_DNA"/>
</dbReference>
<keyword evidence="2" id="KW-1185">Reference proteome</keyword>
<name>A0A1H1HVJ0_9MICC</name>
<dbReference type="InterPro" id="IPR025447">
    <property type="entry name" value="DUF4192"/>
</dbReference>
<evidence type="ECO:0008006" key="3">
    <source>
        <dbReference type="Google" id="ProtNLM"/>
    </source>
</evidence>
<dbReference type="KEGG" id="acry:AC20117_22855"/>
<evidence type="ECO:0000313" key="1">
    <source>
        <dbReference type="EMBL" id="SDR29433.1"/>
    </source>
</evidence>
<dbReference type="Proteomes" id="UP000181917">
    <property type="component" value="Unassembled WGS sequence"/>
</dbReference>
<reference evidence="1 2" key="1">
    <citation type="submission" date="2016-10" db="EMBL/GenBank/DDBJ databases">
        <authorList>
            <person name="de Groot N.N."/>
        </authorList>
    </citation>
    <scope>NUCLEOTIDE SEQUENCE [LARGE SCALE GENOMIC DNA]</scope>
    <source>
        <strain evidence="1 2">DSM 20117</strain>
    </source>
</reference>
<dbReference type="Pfam" id="PF13830">
    <property type="entry name" value="DUF4192"/>
    <property type="match status" value="1"/>
</dbReference>
<organism evidence="1 2">
    <name type="scientific">Crystallibacter crystallopoietes</name>
    <dbReference type="NCBI Taxonomy" id="37928"/>
    <lineage>
        <taxon>Bacteria</taxon>
        <taxon>Bacillati</taxon>
        <taxon>Actinomycetota</taxon>
        <taxon>Actinomycetes</taxon>
        <taxon>Micrococcales</taxon>
        <taxon>Micrococcaceae</taxon>
        <taxon>Crystallibacter</taxon>
    </lineage>
</organism>